<keyword evidence="4" id="KW-0436">Ligase</keyword>
<dbReference type="UniPathway" id="UPA00074">
    <property type="reaction ID" value="UER00131"/>
</dbReference>
<dbReference type="Proteomes" id="UP000293360">
    <property type="component" value="Unassembled WGS sequence"/>
</dbReference>
<dbReference type="Pfam" id="PF01259">
    <property type="entry name" value="SAICAR_synt"/>
    <property type="match status" value="2"/>
</dbReference>
<dbReference type="EC" id="6.3.2.6" evidence="2"/>
<accession>A0A4Q4SZW2</accession>
<dbReference type="SUPFAM" id="SSF56104">
    <property type="entry name" value="SAICAR synthase-like"/>
    <property type="match status" value="1"/>
</dbReference>
<feature type="domain" description="SAICAR synthetase/ADE2 N-terminal" evidence="9">
    <location>
        <begin position="17"/>
        <end position="60"/>
    </location>
</feature>
<evidence type="ECO:0000256" key="2">
    <source>
        <dbReference type="ARBA" id="ARBA00012217"/>
    </source>
</evidence>
<evidence type="ECO:0000256" key="1">
    <source>
        <dbReference type="ARBA" id="ARBA00004672"/>
    </source>
</evidence>
<keyword evidence="5" id="KW-0547">Nucleotide-binding</keyword>
<comment type="caution">
    <text evidence="10">The sequence shown here is derived from an EMBL/GenBank/DDBJ whole genome shotgun (WGS) entry which is preliminary data.</text>
</comment>
<organism evidence="10 11">
    <name type="scientific">Monosporascus ibericus</name>
    <dbReference type="NCBI Taxonomy" id="155417"/>
    <lineage>
        <taxon>Eukaryota</taxon>
        <taxon>Fungi</taxon>
        <taxon>Dikarya</taxon>
        <taxon>Ascomycota</taxon>
        <taxon>Pezizomycotina</taxon>
        <taxon>Sordariomycetes</taxon>
        <taxon>Xylariomycetidae</taxon>
        <taxon>Xylariales</taxon>
        <taxon>Xylariales incertae sedis</taxon>
        <taxon>Monosporascus</taxon>
    </lineage>
</organism>
<reference evidence="10 11" key="1">
    <citation type="submission" date="2018-06" db="EMBL/GenBank/DDBJ databases">
        <title>Complete Genomes of Monosporascus.</title>
        <authorList>
            <person name="Robinson A.J."/>
            <person name="Natvig D.O."/>
        </authorList>
    </citation>
    <scope>NUCLEOTIDE SEQUENCE [LARGE SCALE GENOMIC DNA]</scope>
    <source>
        <strain evidence="10 11">CBS 110550</strain>
    </source>
</reference>
<dbReference type="STRING" id="155417.A0A4Q4SZW2"/>
<keyword evidence="6" id="KW-0658">Purine biosynthesis</keyword>
<dbReference type="EMBL" id="QJNU01000695">
    <property type="protein sequence ID" value="RYO89389.1"/>
    <property type="molecule type" value="Genomic_DNA"/>
</dbReference>
<dbReference type="GO" id="GO:0005524">
    <property type="term" value="F:ATP binding"/>
    <property type="evidence" value="ECO:0007669"/>
    <property type="project" value="UniProtKB-KW"/>
</dbReference>
<name>A0A4Q4SZW2_9PEZI</name>
<keyword evidence="11" id="KW-1185">Reference proteome</keyword>
<evidence type="ECO:0000256" key="8">
    <source>
        <dbReference type="ARBA" id="ARBA00030409"/>
    </source>
</evidence>
<evidence type="ECO:0000313" key="10">
    <source>
        <dbReference type="EMBL" id="RYO89389.1"/>
    </source>
</evidence>
<evidence type="ECO:0000256" key="7">
    <source>
        <dbReference type="ARBA" id="ARBA00022840"/>
    </source>
</evidence>
<protein>
    <recommendedName>
        <fullName evidence="3">Phosphoribosylaminoimidazole-succinocarboxamide synthase</fullName>
        <ecNumber evidence="2">6.3.2.6</ecNumber>
    </recommendedName>
    <alternativeName>
        <fullName evidence="8">SAICAR synthetase</fullName>
    </alternativeName>
</protein>
<evidence type="ECO:0000256" key="5">
    <source>
        <dbReference type="ARBA" id="ARBA00022741"/>
    </source>
</evidence>
<dbReference type="InterPro" id="IPR028923">
    <property type="entry name" value="SAICAR_synt/ADE2_N"/>
</dbReference>
<gene>
    <name evidence="10" type="ORF">DL764_008592</name>
</gene>
<dbReference type="PANTHER" id="PTHR43700:SF1">
    <property type="entry name" value="PHOSPHORIBOSYLAMINOIMIDAZOLE-SUCCINOCARBOXAMIDE SYNTHASE"/>
    <property type="match status" value="1"/>
</dbReference>
<dbReference type="GO" id="GO:0006189">
    <property type="term" value="P:'de novo' IMP biosynthetic process"/>
    <property type="evidence" value="ECO:0007669"/>
    <property type="project" value="UniProtKB-UniPathway"/>
</dbReference>
<evidence type="ECO:0000259" key="9">
    <source>
        <dbReference type="Pfam" id="PF01259"/>
    </source>
</evidence>
<sequence>MGAEVVTILDISSLPKIASGKVQDLYDIDDKTLLFVTSDRISAYNVVMKNGVPGKGFVLTYSPWRPSSAAPGLKEYAAIPGGPIYTPSTKAPEGQYDENIHPDEAAKLVGEKYAKRIEKLALQVFKAEQEYAADRGVIIADTKFEFALDKDEDEVVLVDEVLTPDSSRFWPIGEA</sequence>
<feature type="domain" description="SAICAR synthetase/ADE2 N-terminal" evidence="9">
    <location>
        <begin position="71"/>
        <end position="173"/>
    </location>
</feature>
<dbReference type="AlphaFoldDB" id="A0A4Q4SZW2"/>
<keyword evidence="7" id="KW-0067">ATP-binding</keyword>
<dbReference type="GO" id="GO:0004639">
    <property type="term" value="F:phosphoribosylaminoimidazolesuccinocarboxamide synthase activity"/>
    <property type="evidence" value="ECO:0007669"/>
    <property type="project" value="UniProtKB-EC"/>
</dbReference>
<evidence type="ECO:0000256" key="3">
    <source>
        <dbReference type="ARBA" id="ARBA00016460"/>
    </source>
</evidence>
<dbReference type="OrthoDB" id="9991235at2759"/>
<dbReference type="Gene3D" id="3.30.470.20">
    <property type="entry name" value="ATP-grasp fold, B domain"/>
    <property type="match status" value="1"/>
</dbReference>
<dbReference type="GO" id="GO:0005737">
    <property type="term" value="C:cytoplasm"/>
    <property type="evidence" value="ECO:0007669"/>
    <property type="project" value="TreeGrafter"/>
</dbReference>
<evidence type="ECO:0000256" key="6">
    <source>
        <dbReference type="ARBA" id="ARBA00022755"/>
    </source>
</evidence>
<proteinExistence type="predicted"/>
<evidence type="ECO:0000313" key="11">
    <source>
        <dbReference type="Proteomes" id="UP000293360"/>
    </source>
</evidence>
<dbReference type="PANTHER" id="PTHR43700">
    <property type="entry name" value="PHOSPHORIBOSYLAMINOIMIDAZOLE-SUCCINOCARBOXAMIDE SYNTHASE"/>
    <property type="match status" value="1"/>
</dbReference>
<evidence type="ECO:0000256" key="4">
    <source>
        <dbReference type="ARBA" id="ARBA00022598"/>
    </source>
</evidence>
<comment type="pathway">
    <text evidence="1">Purine metabolism; IMP biosynthesis via de novo pathway; 5-amino-1-(5-phospho-D-ribosyl)imidazole-4-carboxamide from 5-amino-1-(5-phospho-D-ribosyl)imidazole-4-carboxylate: step 1/2.</text>
</comment>